<evidence type="ECO:0000313" key="1">
    <source>
        <dbReference type="EMBL" id="KAK8106695.1"/>
    </source>
</evidence>
<keyword evidence="2" id="KW-1185">Reference proteome</keyword>
<gene>
    <name evidence="1" type="ORF">PG999_010054</name>
</gene>
<proteinExistence type="predicted"/>
<protein>
    <submittedName>
        <fullName evidence="1">Transposase</fullName>
    </submittedName>
</protein>
<organism evidence="1 2">
    <name type="scientific">Apiospora kogelbergensis</name>
    <dbReference type="NCBI Taxonomy" id="1337665"/>
    <lineage>
        <taxon>Eukaryota</taxon>
        <taxon>Fungi</taxon>
        <taxon>Dikarya</taxon>
        <taxon>Ascomycota</taxon>
        <taxon>Pezizomycotina</taxon>
        <taxon>Sordariomycetes</taxon>
        <taxon>Xylariomycetidae</taxon>
        <taxon>Amphisphaeriales</taxon>
        <taxon>Apiosporaceae</taxon>
        <taxon>Apiospora</taxon>
    </lineage>
</organism>
<dbReference type="EMBL" id="JAQQWP010000008">
    <property type="protein sequence ID" value="KAK8106695.1"/>
    <property type="molecule type" value="Genomic_DNA"/>
</dbReference>
<comment type="caution">
    <text evidence="1">The sequence shown here is derived from an EMBL/GenBank/DDBJ whole genome shotgun (WGS) entry which is preliminary data.</text>
</comment>
<sequence>MDEHGIMEGQGGNGLVVGSAAIRAIHQKQPGSRHGPPFWSVYPRLAEPSLPSLFTKAKPSNSNGSLPTYSIDLQRQLRGFHQLQQTDLPTQRQLFRKIQKGFDEKDYLIMDAELRIQALETKLDLAKPRKRKRVELSPNSKFATIEDIQKTEETINEALIGESDSDTSSISTAALDCIIVQE</sequence>
<dbReference type="AlphaFoldDB" id="A0AAW0QVJ6"/>
<reference evidence="1 2" key="1">
    <citation type="submission" date="2023-01" db="EMBL/GenBank/DDBJ databases">
        <title>Analysis of 21 Apiospora genomes using comparative genomics revels a genus with tremendous synthesis potential of carbohydrate active enzymes and secondary metabolites.</title>
        <authorList>
            <person name="Sorensen T."/>
        </authorList>
    </citation>
    <scope>NUCLEOTIDE SEQUENCE [LARGE SCALE GENOMIC DNA]</scope>
    <source>
        <strain evidence="1 2">CBS 117206</strain>
    </source>
</reference>
<name>A0AAW0QVJ6_9PEZI</name>
<evidence type="ECO:0000313" key="2">
    <source>
        <dbReference type="Proteomes" id="UP001392437"/>
    </source>
</evidence>
<accession>A0AAW0QVJ6</accession>
<dbReference type="Proteomes" id="UP001392437">
    <property type="component" value="Unassembled WGS sequence"/>
</dbReference>